<dbReference type="GO" id="GO:0005829">
    <property type="term" value="C:cytosol"/>
    <property type="evidence" value="ECO:0007669"/>
    <property type="project" value="TreeGrafter"/>
</dbReference>
<protein>
    <submittedName>
        <fullName evidence="7">Lactate dehydrogenase</fullName>
    </submittedName>
</protein>
<dbReference type="InterPro" id="IPR006139">
    <property type="entry name" value="D-isomer_2_OHA_DH_cat_dom"/>
</dbReference>
<evidence type="ECO:0000256" key="4">
    <source>
        <dbReference type="RuleBase" id="RU003719"/>
    </source>
</evidence>
<proteinExistence type="inferred from homology"/>
<evidence type="ECO:0000259" key="5">
    <source>
        <dbReference type="Pfam" id="PF00389"/>
    </source>
</evidence>
<dbReference type="GO" id="GO:0030267">
    <property type="term" value="F:glyoxylate reductase (NADPH) activity"/>
    <property type="evidence" value="ECO:0007669"/>
    <property type="project" value="TreeGrafter"/>
</dbReference>
<comment type="similarity">
    <text evidence="4">Belongs to the D-isomer specific 2-hydroxyacid dehydrogenase family.</text>
</comment>
<dbReference type="FunFam" id="3.40.50.720:FF:000213">
    <property type="entry name" value="Putative 2-hydroxyacid dehydrogenase"/>
    <property type="match status" value="1"/>
</dbReference>
<feature type="domain" description="D-isomer specific 2-hydroxyacid dehydrogenase catalytic" evidence="5">
    <location>
        <begin position="36"/>
        <end position="308"/>
    </location>
</feature>
<dbReference type="Pfam" id="PF00389">
    <property type="entry name" value="2-Hacid_dh"/>
    <property type="match status" value="1"/>
</dbReference>
<dbReference type="InterPro" id="IPR006140">
    <property type="entry name" value="D-isomer_DH_NAD-bd"/>
</dbReference>
<gene>
    <name evidence="7" type="ORF">SAMN06295912_11065</name>
</gene>
<evidence type="ECO:0000313" key="8">
    <source>
        <dbReference type="Proteomes" id="UP000198281"/>
    </source>
</evidence>
<dbReference type="PANTHER" id="PTHR10996:SF178">
    <property type="entry name" value="2-HYDROXYACID DEHYDROGENASE YGL185C-RELATED"/>
    <property type="match status" value="1"/>
</dbReference>
<keyword evidence="1" id="KW-0521">NADP</keyword>
<dbReference type="Pfam" id="PF02826">
    <property type="entry name" value="2-Hacid_dh_C"/>
    <property type="match status" value="1"/>
</dbReference>
<reference evidence="8" key="1">
    <citation type="submission" date="2017-06" db="EMBL/GenBank/DDBJ databases">
        <authorList>
            <person name="Varghese N."/>
            <person name="Submissions S."/>
        </authorList>
    </citation>
    <scope>NUCLEOTIDE SEQUENCE [LARGE SCALE GENOMIC DNA]</scope>
    <source>
        <strain evidence="8">LNB2</strain>
    </source>
</reference>
<keyword evidence="8" id="KW-1185">Reference proteome</keyword>
<evidence type="ECO:0000256" key="2">
    <source>
        <dbReference type="ARBA" id="ARBA00023002"/>
    </source>
</evidence>
<dbReference type="CDD" id="cd12156">
    <property type="entry name" value="HPPR"/>
    <property type="match status" value="1"/>
</dbReference>
<accession>A0A239FX10</accession>
<dbReference type="Proteomes" id="UP000198281">
    <property type="component" value="Unassembled WGS sequence"/>
</dbReference>
<name>A0A239FX10_9SPHN</name>
<dbReference type="EMBL" id="FZOS01000010">
    <property type="protein sequence ID" value="SNS61038.1"/>
    <property type="molecule type" value="Genomic_DNA"/>
</dbReference>
<keyword evidence="3" id="KW-0520">NAD</keyword>
<dbReference type="SUPFAM" id="SSF52283">
    <property type="entry name" value="Formate/glycerate dehydrogenase catalytic domain-like"/>
    <property type="match status" value="1"/>
</dbReference>
<dbReference type="GO" id="GO:0016618">
    <property type="term" value="F:hydroxypyruvate reductase [NAD(P)H] activity"/>
    <property type="evidence" value="ECO:0007669"/>
    <property type="project" value="TreeGrafter"/>
</dbReference>
<evidence type="ECO:0000256" key="3">
    <source>
        <dbReference type="ARBA" id="ARBA00023027"/>
    </source>
</evidence>
<dbReference type="InterPro" id="IPR050223">
    <property type="entry name" value="D-isomer_2-hydroxyacid_DH"/>
</dbReference>
<dbReference type="InterPro" id="IPR036291">
    <property type="entry name" value="NAD(P)-bd_dom_sf"/>
</dbReference>
<keyword evidence="2 4" id="KW-0560">Oxidoreductase</keyword>
<evidence type="ECO:0000313" key="7">
    <source>
        <dbReference type="EMBL" id="SNS61038.1"/>
    </source>
</evidence>
<organism evidence="7 8">
    <name type="scientific">Edaphosphingomonas laterariae</name>
    <dbReference type="NCBI Taxonomy" id="861865"/>
    <lineage>
        <taxon>Bacteria</taxon>
        <taxon>Pseudomonadati</taxon>
        <taxon>Pseudomonadota</taxon>
        <taxon>Alphaproteobacteria</taxon>
        <taxon>Sphingomonadales</taxon>
        <taxon>Rhizorhabdaceae</taxon>
        <taxon>Edaphosphingomonas</taxon>
    </lineage>
</organism>
<evidence type="ECO:0000259" key="6">
    <source>
        <dbReference type="Pfam" id="PF02826"/>
    </source>
</evidence>
<sequence length="309" mass="32583">MKALPLPHKPRILCLVRDPAHWLLDNLADHFALCDEPAPGIEVVMTGGSEGIDAAMIDRLPDLKLIAVCAVGYDKVDVAYAQARGVAVTNTPDVLTDDTADTAIALMFAVYRRVPQYDRYLRDGRWVAEGAPPLTRKLTGQRIGILGLGRIGSAIARRCEPFAGEIAYHSRREVADAPYRYAPSAVALAASVDLLVVATTGGAATAGLVDRAVLDALGARGTLINIARGSVVDEGALVAALAEGRLGAAGLDVFANEPHVPTALLDMENVVLLPHQGSATVETRRAMADLAIANIEAFFAKKPLLSPVA</sequence>
<feature type="domain" description="D-isomer specific 2-hydroxyacid dehydrogenase NAD-binding" evidence="6">
    <location>
        <begin position="104"/>
        <end position="277"/>
    </location>
</feature>
<evidence type="ECO:0000256" key="1">
    <source>
        <dbReference type="ARBA" id="ARBA00022857"/>
    </source>
</evidence>
<dbReference type="AlphaFoldDB" id="A0A239FX10"/>
<dbReference type="PANTHER" id="PTHR10996">
    <property type="entry name" value="2-HYDROXYACID DEHYDROGENASE-RELATED"/>
    <property type="match status" value="1"/>
</dbReference>
<dbReference type="SUPFAM" id="SSF51735">
    <property type="entry name" value="NAD(P)-binding Rossmann-fold domains"/>
    <property type="match status" value="1"/>
</dbReference>
<dbReference type="GO" id="GO:0051287">
    <property type="term" value="F:NAD binding"/>
    <property type="evidence" value="ECO:0007669"/>
    <property type="project" value="InterPro"/>
</dbReference>
<dbReference type="Gene3D" id="3.40.50.720">
    <property type="entry name" value="NAD(P)-binding Rossmann-like Domain"/>
    <property type="match status" value="2"/>
</dbReference>